<feature type="domain" description="Band 7" evidence="4">
    <location>
        <begin position="22"/>
        <end position="179"/>
    </location>
</feature>
<name>A0A7C5TG10_9CREN</name>
<proteinExistence type="inferred from homology"/>
<dbReference type="FunFam" id="3.30.479.30:FF:000004">
    <property type="entry name" value="Putative membrane protease family, stomatin"/>
    <property type="match status" value="1"/>
</dbReference>
<accession>A0A7C5TG10</accession>
<dbReference type="AlphaFoldDB" id="A0A7C5TG10"/>
<evidence type="ECO:0000259" key="4">
    <source>
        <dbReference type="SMART" id="SM00244"/>
    </source>
</evidence>
<dbReference type="GO" id="GO:0005886">
    <property type="term" value="C:plasma membrane"/>
    <property type="evidence" value="ECO:0007669"/>
    <property type="project" value="InterPro"/>
</dbReference>
<dbReference type="GO" id="GO:0098552">
    <property type="term" value="C:side of membrane"/>
    <property type="evidence" value="ECO:0007669"/>
    <property type="project" value="UniProtKB-ARBA"/>
</dbReference>
<keyword evidence="3" id="KW-0472">Membrane</keyword>
<dbReference type="SUPFAM" id="SSF117892">
    <property type="entry name" value="Band 7/SPFH domain"/>
    <property type="match status" value="1"/>
</dbReference>
<dbReference type="PANTHER" id="PTHR10264">
    <property type="entry name" value="BAND 7 PROTEIN-RELATED"/>
    <property type="match status" value="1"/>
</dbReference>
<reference evidence="5" key="1">
    <citation type="journal article" date="2020" name="mSystems">
        <title>Genome- and Community-Level Interaction Insights into Carbon Utilization and Element Cycling Functions of Hydrothermarchaeota in Hydrothermal Sediment.</title>
        <authorList>
            <person name="Zhou Z."/>
            <person name="Liu Y."/>
            <person name="Xu W."/>
            <person name="Pan J."/>
            <person name="Luo Z.H."/>
            <person name="Li M."/>
        </authorList>
    </citation>
    <scope>NUCLEOTIDE SEQUENCE [LARGE SCALE GENOMIC DNA]</scope>
    <source>
        <strain evidence="5">SpSt-1121</strain>
    </source>
</reference>
<dbReference type="EMBL" id="DRZI01000146">
    <property type="protein sequence ID" value="HHP81698.1"/>
    <property type="molecule type" value="Genomic_DNA"/>
</dbReference>
<gene>
    <name evidence="5" type="ORF">ENM84_03445</name>
</gene>
<dbReference type="Gene3D" id="3.30.479.30">
    <property type="entry name" value="Band 7 domain"/>
    <property type="match status" value="1"/>
</dbReference>
<keyword evidence="3" id="KW-0812">Transmembrane</keyword>
<dbReference type="SMART" id="SM00244">
    <property type="entry name" value="PHB"/>
    <property type="match status" value="1"/>
</dbReference>
<evidence type="ECO:0000256" key="3">
    <source>
        <dbReference type="SAM" id="Phobius"/>
    </source>
</evidence>
<comment type="caution">
    <text evidence="5">The sequence shown here is derived from an EMBL/GenBank/DDBJ whole genome shotgun (WGS) entry which is preliminary data.</text>
</comment>
<dbReference type="InterPro" id="IPR001972">
    <property type="entry name" value="Stomatin_HflK_fam"/>
</dbReference>
<evidence type="ECO:0000256" key="1">
    <source>
        <dbReference type="ARBA" id="ARBA00004167"/>
    </source>
</evidence>
<keyword evidence="3" id="KW-1133">Transmembrane helix</keyword>
<dbReference type="PANTHER" id="PTHR10264:SF19">
    <property type="entry name" value="AT06885P-RELATED"/>
    <property type="match status" value="1"/>
</dbReference>
<protein>
    <submittedName>
        <fullName evidence="5">SPFH/Band 7/PHB domain protein</fullName>
    </submittedName>
</protein>
<evidence type="ECO:0000256" key="2">
    <source>
        <dbReference type="ARBA" id="ARBA00008164"/>
    </source>
</evidence>
<comment type="subcellular location">
    <subcellularLocation>
        <location evidence="1">Membrane</location>
        <topology evidence="1">Single-pass membrane protein</topology>
    </subcellularLocation>
</comment>
<evidence type="ECO:0000313" key="5">
    <source>
        <dbReference type="EMBL" id="HHP81698.1"/>
    </source>
</evidence>
<feature type="transmembrane region" description="Helical" evidence="3">
    <location>
        <begin position="6"/>
        <end position="24"/>
    </location>
</feature>
<dbReference type="Pfam" id="PF01145">
    <property type="entry name" value="Band_7"/>
    <property type="match status" value="1"/>
</dbReference>
<comment type="similarity">
    <text evidence="2">Belongs to the band 7/mec-2 family.</text>
</comment>
<organism evidence="5">
    <name type="scientific">Ignisphaera aggregans</name>
    <dbReference type="NCBI Taxonomy" id="334771"/>
    <lineage>
        <taxon>Archaea</taxon>
        <taxon>Thermoproteota</taxon>
        <taxon>Thermoprotei</taxon>
        <taxon>Desulfurococcales</taxon>
        <taxon>Desulfurococcaceae</taxon>
        <taxon>Ignisphaera</taxon>
    </lineage>
</organism>
<dbReference type="InterPro" id="IPR043202">
    <property type="entry name" value="Band-7_stomatin-like"/>
</dbReference>
<dbReference type="PRINTS" id="PR00721">
    <property type="entry name" value="STOMATIN"/>
</dbReference>
<dbReference type="InterPro" id="IPR036013">
    <property type="entry name" value="Band_7/SPFH_dom_sf"/>
</dbReference>
<dbReference type="InterPro" id="IPR001107">
    <property type="entry name" value="Band_7"/>
</dbReference>
<sequence>MDVVSLILMLFLLIIILAIVLRHIKVIPEYKRLVIFRLGKLIGIKGPGIVFLIPIIDRGVDIDLREFVLDIPPQTCITKDNAPVDVDLLIYLKIFDPSLVVTSVQNYVAAATGMAVTTLRAVVGDMVLDDVLAKREYMNSTLRAKLDEVTDRWGIKVTSVEIKEIKPPKDVQEAMIKQMAAERNRRAMILEAEGKRTSAILEAEGQREAMIKKGEGEKQYEILVAEGKARALELINEAAAKLTSNALYLQHLDMLKEVAKSPATKIVLPLELVTAFSRIVGGIVKEGEDRG</sequence>